<dbReference type="STRING" id="702114.A1355_00820"/>
<proteinExistence type="predicted"/>
<evidence type="ECO:0000259" key="1">
    <source>
        <dbReference type="Pfam" id="PF04168"/>
    </source>
</evidence>
<sequence>MLSRSAERLYWLARYLERTENTARLISATMHLIYDLPYGVEMGWHNLLNICGVEAGFYQRFKNPSEHNTTRFLLADTGNPGSLLSSLSAARENIRTSRELMPDEAWELVNEMYLYANNHLDSLSNRRGRAQYLQEIMAGCQRFTGFIYGAMSRNDAYRFLCIGRNIERADMTSRIMDFGSVLLAENRSHKMREYETILWINVLKSLSAVLMYRKQVRQRIKGEDVLDYLLKNPDFPRAVLHCLDEIAHCIKRLPNATALFPHLEALENRILAVDLRQTPPGELHALLDDLQTRFDDLHRRIAAAWFFDADNGEASMELEKAA</sequence>
<dbReference type="PANTHER" id="PTHR34595">
    <property type="entry name" value="BLR5612 PROTEIN"/>
    <property type="match status" value="1"/>
</dbReference>
<dbReference type="RefSeq" id="WP_064031068.1">
    <property type="nucleotide sequence ID" value="NZ_LUUK01000202.1"/>
</dbReference>
<gene>
    <name evidence="2" type="ORF">A1355_00820</name>
</gene>
<keyword evidence="3" id="KW-1185">Reference proteome</keyword>
<evidence type="ECO:0000313" key="3">
    <source>
        <dbReference type="Proteomes" id="UP000077628"/>
    </source>
</evidence>
<dbReference type="EMBL" id="LUUK01000202">
    <property type="protein sequence ID" value="OAI14272.1"/>
    <property type="molecule type" value="Genomic_DNA"/>
</dbReference>
<dbReference type="OrthoDB" id="9803532at2"/>
<protein>
    <recommendedName>
        <fullName evidence="1">DUF403 domain-containing protein</fullName>
    </recommendedName>
</protein>
<dbReference type="AlphaFoldDB" id="A0A177N8Q9"/>
<reference evidence="3" key="1">
    <citation type="submission" date="2016-03" db="EMBL/GenBank/DDBJ databases">
        <authorList>
            <person name="Heylen K."/>
            <person name="De Vos P."/>
            <person name="Vekeman B."/>
        </authorList>
    </citation>
    <scope>NUCLEOTIDE SEQUENCE [LARGE SCALE GENOMIC DNA]</scope>
    <source>
        <strain evidence="3">R-45383</strain>
    </source>
</reference>
<dbReference type="PANTHER" id="PTHR34595:SF7">
    <property type="entry name" value="SLL1039 PROTEIN"/>
    <property type="match status" value="1"/>
</dbReference>
<dbReference type="Proteomes" id="UP000077628">
    <property type="component" value="Unassembled WGS sequence"/>
</dbReference>
<dbReference type="Pfam" id="PF04168">
    <property type="entry name" value="Alpha-E"/>
    <property type="match status" value="1"/>
</dbReference>
<name>A0A177N8Q9_9GAMM</name>
<evidence type="ECO:0000313" key="2">
    <source>
        <dbReference type="EMBL" id="OAI14272.1"/>
    </source>
</evidence>
<organism evidence="2 3">
    <name type="scientific">Methylomonas koyamae</name>
    <dbReference type="NCBI Taxonomy" id="702114"/>
    <lineage>
        <taxon>Bacteria</taxon>
        <taxon>Pseudomonadati</taxon>
        <taxon>Pseudomonadota</taxon>
        <taxon>Gammaproteobacteria</taxon>
        <taxon>Methylococcales</taxon>
        <taxon>Methylococcaceae</taxon>
        <taxon>Methylomonas</taxon>
    </lineage>
</organism>
<feature type="domain" description="DUF403" evidence="1">
    <location>
        <begin position="1"/>
        <end position="306"/>
    </location>
</feature>
<dbReference type="InterPro" id="IPR051680">
    <property type="entry name" value="ATP-dep_Glu-Cys_Ligase-2"/>
</dbReference>
<dbReference type="InterPro" id="IPR007296">
    <property type="entry name" value="DUF403"/>
</dbReference>
<comment type="caution">
    <text evidence="2">The sequence shown here is derived from an EMBL/GenBank/DDBJ whole genome shotgun (WGS) entry which is preliminary data.</text>
</comment>
<accession>A0A177N8Q9</accession>